<proteinExistence type="predicted"/>
<dbReference type="EMBL" id="JAODUO010000324">
    <property type="protein sequence ID" value="KAK2183068.1"/>
    <property type="molecule type" value="Genomic_DNA"/>
</dbReference>
<accession>A0AAD9NVV3</accession>
<evidence type="ECO:0000313" key="2">
    <source>
        <dbReference type="Proteomes" id="UP001209878"/>
    </source>
</evidence>
<dbReference type="AlphaFoldDB" id="A0AAD9NVV3"/>
<evidence type="ECO:0000313" key="1">
    <source>
        <dbReference type="EMBL" id="KAK2183068.1"/>
    </source>
</evidence>
<comment type="caution">
    <text evidence="1">The sequence shown here is derived from an EMBL/GenBank/DDBJ whole genome shotgun (WGS) entry which is preliminary data.</text>
</comment>
<gene>
    <name evidence="1" type="ORF">NP493_324g00035</name>
</gene>
<sequence>MPHLRLVCAAIWVPHLSHKVRHGKQKWCDMVTLASCPC</sequence>
<name>A0AAD9NVV3_RIDPI</name>
<dbReference type="Proteomes" id="UP001209878">
    <property type="component" value="Unassembled WGS sequence"/>
</dbReference>
<keyword evidence="2" id="KW-1185">Reference proteome</keyword>
<reference evidence="1" key="1">
    <citation type="journal article" date="2023" name="Mol. Biol. Evol.">
        <title>Third-Generation Sequencing Reveals the Adaptive Role of the Epigenome in Three Deep-Sea Polychaetes.</title>
        <authorList>
            <person name="Perez M."/>
            <person name="Aroh O."/>
            <person name="Sun Y."/>
            <person name="Lan Y."/>
            <person name="Juniper S.K."/>
            <person name="Young C.R."/>
            <person name="Angers B."/>
            <person name="Qian P.Y."/>
        </authorList>
    </citation>
    <scope>NUCLEOTIDE SEQUENCE</scope>
    <source>
        <strain evidence="1">R07B-5</strain>
    </source>
</reference>
<protein>
    <submittedName>
        <fullName evidence="1">Uncharacterized protein</fullName>
    </submittedName>
</protein>
<organism evidence="1 2">
    <name type="scientific">Ridgeia piscesae</name>
    <name type="common">Tubeworm</name>
    <dbReference type="NCBI Taxonomy" id="27915"/>
    <lineage>
        <taxon>Eukaryota</taxon>
        <taxon>Metazoa</taxon>
        <taxon>Spiralia</taxon>
        <taxon>Lophotrochozoa</taxon>
        <taxon>Annelida</taxon>
        <taxon>Polychaeta</taxon>
        <taxon>Sedentaria</taxon>
        <taxon>Canalipalpata</taxon>
        <taxon>Sabellida</taxon>
        <taxon>Siboglinidae</taxon>
        <taxon>Ridgeia</taxon>
    </lineage>
</organism>